<reference evidence="5 6" key="1">
    <citation type="submission" date="2011-06" db="EMBL/GenBank/DDBJ databases">
        <authorList>
            <person name="Harkins D.M."/>
            <person name="Madupu R."/>
            <person name="Durkin A.S."/>
            <person name="Torralba M."/>
            <person name="Methe B."/>
            <person name="Sutton G.G."/>
            <person name="Nelson K.E."/>
        </authorList>
    </citation>
    <scope>NUCLEOTIDE SEQUENCE [LARGE SCALE GENOMIC DNA]</scope>
    <source>
        <strain evidence="5 6">SK1060</strain>
    </source>
</reference>
<evidence type="ECO:0000313" key="5">
    <source>
        <dbReference type="EMBL" id="EGV08609.1"/>
    </source>
</evidence>
<proteinExistence type="inferred from homology"/>
<dbReference type="InterPro" id="IPR036565">
    <property type="entry name" value="Mur-like_cat_sf"/>
</dbReference>
<evidence type="ECO:0000313" key="6">
    <source>
        <dbReference type="Proteomes" id="UP000003287"/>
    </source>
</evidence>
<dbReference type="GO" id="GO:0008841">
    <property type="term" value="F:dihydrofolate synthase activity"/>
    <property type="evidence" value="ECO:0007669"/>
    <property type="project" value="TreeGrafter"/>
</dbReference>
<dbReference type="AlphaFoldDB" id="F9P7X8"/>
<evidence type="ECO:0000256" key="4">
    <source>
        <dbReference type="ARBA" id="ARBA00022840"/>
    </source>
</evidence>
<dbReference type="InterPro" id="IPR018109">
    <property type="entry name" value="Folylpolyglutamate_synth_CS"/>
</dbReference>
<keyword evidence="2" id="KW-0436">Ligase</keyword>
<dbReference type="InterPro" id="IPR001645">
    <property type="entry name" value="Folylpolyglutamate_synth"/>
</dbReference>
<dbReference type="SUPFAM" id="SSF53623">
    <property type="entry name" value="MurD-like peptide ligases, catalytic domain"/>
    <property type="match status" value="1"/>
</dbReference>
<evidence type="ECO:0000256" key="1">
    <source>
        <dbReference type="ARBA" id="ARBA00008276"/>
    </source>
</evidence>
<gene>
    <name evidence="5" type="ORF">HMPREF1042_1993</name>
</gene>
<dbReference type="PANTHER" id="PTHR11136">
    <property type="entry name" value="FOLYLPOLYGLUTAMATE SYNTHASE-RELATED"/>
    <property type="match status" value="1"/>
</dbReference>
<evidence type="ECO:0000256" key="2">
    <source>
        <dbReference type="ARBA" id="ARBA00022598"/>
    </source>
</evidence>
<evidence type="ECO:0000256" key="3">
    <source>
        <dbReference type="ARBA" id="ARBA00022741"/>
    </source>
</evidence>
<dbReference type="Proteomes" id="UP000003287">
    <property type="component" value="Unassembled WGS sequence"/>
</dbReference>
<dbReference type="GO" id="GO:0005524">
    <property type="term" value="F:ATP binding"/>
    <property type="evidence" value="ECO:0007669"/>
    <property type="project" value="UniProtKB-KW"/>
</dbReference>
<dbReference type="PROSITE" id="PS01011">
    <property type="entry name" value="FOLYLPOLYGLU_SYNT_1"/>
    <property type="match status" value="1"/>
</dbReference>
<accession>F9P7X8</accession>
<keyword evidence="3" id="KW-0547">Nucleotide-binding</keyword>
<protein>
    <submittedName>
        <fullName evidence="5">Tetrahydrofolate synthase domain protein</fullName>
    </submittedName>
</protein>
<name>F9P7X8_STRCV</name>
<organism evidence="5 6">
    <name type="scientific">Streptococcus constellatus subsp. pharyngis SK1060 = CCUG 46377</name>
    <dbReference type="NCBI Taxonomy" id="1035184"/>
    <lineage>
        <taxon>Bacteria</taxon>
        <taxon>Bacillati</taxon>
        <taxon>Bacillota</taxon>
        <taxon>Bacilli</taxon>
        <taxon>Lactobacillales</taxon>
        <taxon>Streptococcaceae</taxon>
        <taxon>Streptococcus</taxon>
        <taxon>Streptococcus anginosus group</taxon>
    </lineage>
</organism>
<dbReference type="GO" id="GO:0004326">
    <property type="term" value="F:tetrahydrofolylpolyglutamate synthase activity"/>
    <property type="evidence" value="ECO:0007669"/>
    <property type="project" value="InterPro"/>
</dbReference>
<comment type="similarity">
    <text evidence="1">Belongs to the folylpolyglutamate synthase family.</text>
</comment>
<sequence length="120" mass="13946">MMKEKEEQHLEWLQQHQTTEPHLGLERVRRLLALRGNPHLQVSVIHVAGTNGKGSTIAHLRQLLQAKKLRVGTFTSPYLMSYNEQIAINGVSISDQDFHSLLQTYQGLLKNRQMIRFYRK</sequence>
<dbReference type="eggNOG" id="COG0285">
    <property type="taxonomic scope" value="Bacteria"/>
</dbReference>
<dbReference type="GO" id="GO:0005737">
    <property type="term" value="C:cytoplasm"/>
    <property type="evidence" value="ECO:0007669"/>
    <property type="project" value="TreeGrafter"/>
</dbReference>
<dbReference type="Gene3D" id="3.40.1190.10">
    <property type="entry name" value="Mur-like, catalytic domain"/>
    <property type="match status" value="1"/>
</dbReference>
<dbReference type="EMBL" id="AFUP01000004">
    <property type="protein sequence ID" value="EGV08609.1"/>
    <property type="molecule type" value="Genomic_DNA"/>
</dbReference>
<dbReference type="PANTHER" id="PTHR11136:SF0">
    <property type="entry name" value="DIHYDROFOLATE SYNTHETASE-RELATED"/>
    <property type="match status" value="1"/>
</dbReference>
<keyword evidence="4" id="KW-0067">ATP-binding</keyword>